<dbReference type="InParanoid" id="D3BSN2"/>
<dbReference type="AlphaFoldDB" id="D3BSN2"/>
<dbReference type="RefSeq" id="XP_020427631.1">
    <property type="nucleotide sequence ID" value="XM_020581761.1"/>
</dbReference>
<accession>D3BSN2</accession>
<feature type="transmembrane region" description="Helical" evidence="1">
    <location>
        <begin position="25"/>
        <end position="46"/>
    </location>
</feature>
<gene>
    <name evidence="2" type="ORF">PPL_11001</name>
</gene>
<dbReference type="Gene3D" id="1.10.600.10">
    <property type="entry name" value="Farnesyl Diphosphate Synthase"/>
    <property type="match status" value="1"/>
</dbReference>
<keyword evidence="1" id="KW-1133">Transmembrane helix</keyword>
<dbReference type="Proteomes" id="UP000001396">
    <property type="component" value="Unassembled WGS sequence"/>
</dbReference>
<comment type="caution">
    <text evidence="2">The sequence shown here is derived from an EMBL/GenBank/DDBJ whole genome shotgun (WGS) entry which is preliminary data.</text>
</comment>
<dbReference type="InterPro" id="IPR008949">
    <property type="entry name" value="Isoprenoid_synthase_dom_sf"/>
</dbReference>
<sequence>MYDLTNKFIVIKTFSKELEFTNFPIFRLTISLGSYGFIGTPVIFGLSKFVRSIWPTVDQEGIVLGTQFFVFSVIFYDIIDTNELELGIKVISRVINIFKFGKLQEDATPLENIAFDFFQNLKIRVGEQHPLMNLFTNAFIDYFDNLIPWQNMKFQLSKY</sequence>
<protein>
    <submittedName>
        <fullName evidence="2">Uncharacterized protein</fullName>
    </submittedName>
</protein>
<keyword evidence="1" id="KW-0812">Transmembrane</keyword>
<organism evidence="2 3">
    <name type="scientific">Heterostelium pallidum (strain ATCC 26659 / Pp 5 / PN500)</name>
    <name type="common">Cellular slime mold</name>
    <name type="synonym">Polysphondylium pallidum</name>
    <dbReference type="NCBI Taxonomy" id="670386"/>
    <lineage>
        <taxon>Eukaryota</taxon>
        <taxon>Amoebozoa</taxon>
        <taxon>Evosea</taxon>
        <taxon>Eumycetozoa</taxon>
        <taxon>Dictyostelia</taxon>
        <taxon>Acytosteliales</taxon>
        <taxon>Acytosteliaceae</taxon>
        <taxon>Heterostelium</taxon>
    </lineage>
</organism>
<evidence type="ECO:0000256" key="1">
    <source>
        <dbReference type="SAM" id="Phobius"/>
    </source>
</evidence>
<evidence type="ECO:0000313" key="3">
    <source>
        <dbReference type="Proteomes" id="UP000001396"/>
    </source>
</evidence>
<dbReference type="GeneID" id="31366470"/>
<dbReference type="EMBL" id="ADBJ01000054">
    <property type="protein sequence ID" value="EFA75497.1"/>
    <property type="molecule type" value="Genomic_DNA"/>
</dbReference>
<keyword evidence="3" id="KW-1185">Reference proteome</keyword>
<name>D3BSN2_HETP5</name>
<proteinExistence type="predicted"/>
<evidence type="ECO:0000313" key="2">
    <source>
        <dbReference type="EMBL" id="EFA75497.1"/>
    </source>
</evidence>
<reference evidence="2 3" key="1">
    <citation type="journal article" date="2011" name="Genome Res.">
        <title>Phylogeny-wide analysis of social amoeba genomes highlights ancient origins for complex intercellular communication.</title>
        <authorList>
            <person name="Heidel A.J."/>
            <person name="Lawal H.M."/>
            <person name="Felder M."/>
            <person name="Schilde C."/>
            <person name="Helps N.R."/>
            <person name="Tunggal B."/>
            <person name="Rivero F."/>
            <person name="John U."/>
            <person name="Schleicher M."/>
            <person name="Eichinger L."/>
            <person name="Platzer M."/>
            <person name="Noegel A.A."/>
            <person name="Schaap P."/>
            <person name="Gloeckner G."/>
        </authorList>
    </citation>
    <scope>NUCLEOTIDE SEQUENCE [LARGE SCALE GENOMIC DNA]</scope>
    <source>
        <strain evidence="3">ATCC 26659 / Pp 5 / PN500</strain>
    </source>
</reference>
<keyword evidence="1" id="KW-0472">Membrane</keyword>